<dbReference type="Gene3D" id="1.20.1220.12">
    <property type="entry name" value="Malate synthase, domain III"/>
    <property type="match status" value="1"/>
</dbReference>
<dbReference type="PANTHER" id="PTHR42902:SF1">
    <property type="entry name" value="MALATE SYNTHASE 1-RELATED"/>
    <property type="match status" value="1"/>
</dbReference>
<dbReference type="InterPro" id="IPR048356">
    <property type="entry name" value="MS_N"/>
</dbReference>
<keyword evidence="5 10" id="KW-0816">Tricarboxylic acid cycle</keyword>
<dbReference type="AlphaFoldDB" id="A0A642VBP3"/>
<comment type="caution">
    <text evidence="14">The sequence shown here is derived from an EMBL/GenBank/DDBJ whole genome shotgun (WGS) entry which is preliminary data.</text>
</comment>
<evidence type="ECO:0000256" key="3">
    <source>
        <dbReference type="ARBA" id="ARBA00012636"/>
    </source>
</evidence>
<evidence type="ECO:0000256" key="10">
    <source>
        <dbReference type="RuleBase" id="RU000555"/>
    </source>
</evidence>
<dbReference type="Pfam" id="PF20659">
    <property type="entry name" value="MS_C"/>
    <property type="match status" value="1"/>
</dbReference>
<feature type="domain" description="Malate synthase C-terminal" evidence="13">
    <location>
        <begin position="424"/>
        <end position="543"/>
    </location>
</feature>
<proteinExistence type="inferred from homology"/>
<dbReference type="PIRSF" id="PIRSF001363">
    <property type="entry name" value="Malate_synth"/>
    <property type="match status" value="1"/>
</dbReference>
<dbReference type="InterPro" id="IPR044856">
    <property type="entry name" value="Malate_synth_C_sf"/>
</dbReference>
<comment type="similarity">
    <text evidence="2 10">Belongs to the malate synthase family.</text>
</comment>
<feature type="domain" description="Malate synthase N-terminal" evidence="12">
    <location>
        <begin position="21"/>
        <end position="61"/>
    </location>
</feature>
<keyword evidence="4 10" id="KW-0329">Glyoxylate bypass</keyword>
<feature type="active site" description="Proton acceptor" evidence="9">
    <location>
        <position position="171"/>
    </location>
</feature>
<dbReference type="InterPro" id="IPR048355">
    <property type="entry name" value="MS_C"/>
</dbReference>
<gene>
    <name evidence="14" type="ORF">TRICI_000749</name>
</gene>
<organism evidence="14 15">
    <name type="scientific">Trichomonascus ciferrii</name>
    <dbReference type="NCBI Taxonomy" id="44093"/>
    <lineage>
        <taxon>Eukaryota</taxon>
        <taxon>Fungi</taxon>
        <taxon>Dikarya</taxon>
        <taxon>Ascomycota</taxon>
        <taxon>Saccharomycotina</taxon>
        <taxon>Dipodascomycetes</taxon>
        <taxon>Dipodascales</taxon>
        <taxon>Trichomonascaceae</taxon>
        <taxon>Trichomonascus</taxon>
        <taxon>Trichomonascus ciferrii complex</taxon>
    </lineage>
</organism>
<evidence type="ECO:0000256" key="7">
    <source>
        <dbReference type="ARBA" id="ARBA00023140"/>
    </source>
</evidence>
<protein>
    <recommendedName>
        <fullName evidence="3 10">Malate synthase</fullName>
        <ecNumber evidence="3 10">2.3.3.9</ecNumber>
    </recommendedName>
</protein>
<dbReference type="InterPro" id="IPR011076">
    <property type="entry name" value="Malate_synth_sf"/>
</dbReference>
<dbReference type="GO" id="GO:0006097">
    <property type="term" value="P:glyoxylate cycle"/>
    <property type="evidence" value="ECO:0007669"/>
    <property type="project" value="UniProtKB-UniPathway"/>
</dbReference>
<dbReference type="InterPro" id="IPR001465">
    <property type="entry name" value="Malate_synthase_TIM"/>
</dbReference>
<comment type="catalytic activity">
    <reaction evidence="8 10">
        <text>glyoxylate + acetyl-CoA + H2O = (S)-malate + CoA + H(+)</text>
        <dbReference type="Rhea" id="RHEA:18181"/>
        <dbReference type="ChEBI" id="CHEBI:15377"/>
        <dbReference type="ChEBI" id="CHEBI:15378"/>
        <dbReference type="ChEBI" id="CHEBI:15589"/>
        <dbReference type="ChEBI" id="CHEBI:36655"/>
        <dbReference type="ChEBI" id="CHEBI:57287"/>
        <dbReference type="ChEBI" id="CHEBI:57288"/>
        <dbReference type="EC" id="2.3.3.9"/>
    </reaction>
</comment>
<dbReference type="Proteomes" id="UP000761534">
    <property type="component" value="Unassembled WGS sequence"/>
</dbReference>
<dbReference type="InterPro" id="IPR046363">
    <property type="entry name" value="MS_N_TIM-barrel_dom"/>
</dbReference>
<dbReference type="PROSITE" id="PS00510">
    <property type="entry name" value="MALATE_SYNTHASE"/>
    <property type="match status" value="1"/>
</dbReference>
<keyword evidence="15" id="KW-1185">Reference proteome</keyword>
<dbReference type="OrthoDB" id="186072at2759"/>
<keyword evidence="7" id="KW-0576">Peroxisome</keyword>
<evidence type="ECO:0000256" key="4">
    <source>
        <dbReference type="ARBA" id="ARBA00022435"/>
    </source>
</evidence>
<evidence type="ECO:0000256" key="1">
    <source>
        <dbReference type="ARBA" id="ARBA00004275"/>
    </source>
</evidence>
<dbReference type="EC" id="2.3.3.9" evidence="3 10"/>
<dbReference type="FunFam" id="3.20.20.360:FF:000001">
    <property type="entry name" value="Malate synthase"/>
    <property type="match status" value="1"/>
</dbReference>
<dbReference type="InterPro" id="IPR006252">
    <property type="entry name" value="Malate_synthA"/>
</dbReference>
<dbReference type="GO" id="GO:0006099">
    <property type="term" value="P:tricarboxylic acid cycle"/>
    <property type="evidence" value="ECO:0007669"/>
    <property type="project" value="UniProtKB-KW"/>
</dbReference>
<name>A0A642VBP3_9ASCO</name>
<comment type="subcellular location">
    <subcellularLocation>
        <location evidence="1">Peroxisome</location>
    </subcellularLocation>
</comment>
<evidence type="ECO:0000256" key="6">
    <source>
        <dbReference type="ARBA" id="ARBA00022679"/>
    </source>
</evidence>
<evidence type="ECO:0000256" key="9">
    <source>
        <dbReference type="PIRSR" id="PIRSR001363-1"/>
    </source>
</evidence>
<dbReference type="Pfam" id="PF01274">
    <property type="entry name" value="MS_TIM-barrel"/>
    <property type="match status" value="1"/>
</dbReference>
<evidence type="ECO:0000313" key="14">
    <source>
        <dbReference type="EMBL" id="KAA8917077.1"/>
    </source>
</evidence>
<dbReference type="FunFam" id="1.20.1220.12:FF:000001">
    <property type="entry name" value="Malate synthase"/>
    <property type="match status" value="1"/>
</dbReference>
<dbReference type="Gene3D" id="3.20.20.360">
    <property type="entry name" value="Malate synthase, domain 3"/>
    <property type="match status" value="1"/>
</dbReference>
<evidence type="ECO:0000256" key="8">
    <source>
        <dbReference type="ARBA" id="ARBA00047918"/>
    </source>
</evidence>
<evidence type="ECO:0000259" key="11">
    <source>
        <dbReference type="Pfam" id="PF01274"/>
    </source>
</evidence>
<sequence>MEGIELFAGSLEGTSPYGSGTTPKTILTKEAVAFAAGLQRKYNRRREELLAKRPARRDLVASGKADFSSEIAKEWEGVDWKGADIGPGLEDRRVEITGPPERKMIVNALNSGVCTYMSDFEDSMSPTWNNVIWGQVHLYDAIRLKVDFNDETSGKEYKVKDSEKIPVILVRPRGWHMEERHMTVDGKPMSASIFDFALYFYHNAHKLINDRHWGPYFYLPKMESHHEAKLWNDIFNDAQDQLNIPRGTIRATVLIETLSGAYDMEGIIYQLRDHMAGLNCGRWDYIFSTVKTFMNDPKHVLPDRADVTMTVGFMSAYVHKLIEVCHRRGVHAMGGMAAQIPIKNDPEANELAMQKVRSDKEREVKAGHDGTWVAHPALAKIAFDVFNKYMPQPNQIGNDRRQYATPSSVSSDDLINTKIPDGRITEQGLKTNVYIGLCYMQAWLCGSGCVPINYLMEDAATAEVSRSQVYQWALHGVKTDDSNITITTDLVCGTIKSEASRLKQEICKSDAQKDAMDKAAGYWINELTNKSFNDFLTTPLYDVLVKTPTDKTDLLSLV</sequence>
<dbReference type="GO" id="GO:0004474">
    <property type="term" value="F:malate synthase activity"/>
    <property type="evidence" value="ECO:0007669"/>
    <property type="project" value="UniProtKB-EC"/>
</dbReference>
<feature type="active site" description="Proton donor" evidence="9">
    <location>
        <position position="458"/>
    </location>
</feature>
<accession>A0A642VBP3</accession>
<dbReference type="InterPro" id="IPR019830">
    <property type="entry name" value="Malate_synthase_CS"/>
</dbReference>
<evidence type="ECO:0000313" key="15">
    <source>
        <dbReference type="Proteomes" id="UP000761534"/>
    </source>
</evidence>
<evidence type="ECO:0000259" key="13">
    <source>
        <dbReference type="Pfam" id="PF20659"/>
    </source>
</evidence>
<dbReference type="GO" id="GO:0005782">
    <property type="term" value="C:peroxisomal matrix"/>
    <property type="evidence" value="ECO:0007669"/>
    <property type="project" value="TreeGrafter"/>
</dbReference>
<comment type="pathway">
    <text evidence="10">Carbohydrate metabolism; glyoxylate cycle; (S)-malate from isocitrate: step 2/2.</text>
</comment>
<keyword evidence="6 10" id="KW-0808">Transferase</keyword>
<dbReference type="CDD" id="cd00727">
    <property type="entry name" value="malate_synt_A"/>
    <property type="match status" value="1"/>
</dbReference>
<reference evidence="14" key="1">
    <citation type="journal article" date="2019" name="G3 (Bethesda)">
        <title>Genome Assemblies of Two Rare Opportunistic Yeast Pathogens: Diutina rugosa (syn. Candida rugosa) and Trichomonascus ciferrii (syn. Candida ciferrii).</title>
        <authorList>
            <person name="Mixao V."/>
            <person name="Saus E."/>
            <person name="Hansen A.P."/>
            <person name="Lass-Florl C."/>
            <person name="Gabaldon T."/>
        </authorList>
    </citation>
    <scope>NUCLEOTIDE SEQUENCE</scope>
    <source>
        <strain evidence="14">CBS 4856</strain>
    </source>
</reference>
<evidence type="ECO:0000259" key="12">
    <source>
        <dbReference type="Pfam" id="PF20656"/>
    </source>
</evidence>
<dbReference type="UniPathway" id="UPA00703">
    <property type="reaction ID" value="UER00720"/>
</dbReference>
<dbReference type="NCBIfam" id="TIGR01344">
    <property type="entry name" value="malate_syn_A"/>
    <property type="match status" value="1"/>
</dbReference>
<evidence type="ECO:0000256" key="5">
    <source>
        <dbReference type="ARBA" id="ARBA00022532"/>
    </source>
</evidence>
<dbReference type="VEuPathDB" id="FungiDB:TRICI_000749"/>
<feature type="domain" description="Malate synthase TIM barrel" evidence="11">
    <location>
        <begin position="168"/>
        <end position="416"/>
    </location>
</feature>
<dbReference type="PANTHER" id="PTHR42902">
    <property type="entry name" value="MALATE SYNTHASE"/>
    <property type="match status" value="1"/>
</dbReference>
<dbReference type="Pfam" id="PF20656">
    <property type="entry name" value="MS_N"/>
    <property type="match status" value="1"/>
</dbReference>
<dbReference type="EMBL" id="SWFS01000066">
    <property type="protein sequence ID" value="KAA8917077.1"/>
    <property type="molecule type" value="Genomic_DNA"/>
</dbReference>
<evidence type="ECO:0000256" key="2">
    <source>
        <dbReference type="ARBA" id="ARBA00006394"/>
    </source>
</evidence>
<dbReference type="SUPFAM" id="SSF51645">
    <property type="entry name" value="Malate synthase G"/>
    <property type="match status" value="1"/>
</dbReference>